<protein>
    <submittedName>
        <fullName evidence="1">Uncharacterized protein</fullName>
    </submittedName>
</protein>
<reference evidence="2" key="1">
    <citation type="journal article" date="2019" name="Int. J. Syst. Evol. Microbiol.">
        <title>The Global Catalogue of Microorganisms (GCM) 10K type strain sequencing project: providing services to taxonomists for standard genome sequencing and annotation.</title>
        <authorList>
            <consortium name="The Broad Institute Genomics Platform"/>
            <consortium name="The Broad Institute Genome Sequencing Center for Infectious Disease"/>
            <person name="Wu L."/>
            <person name="Ma J."/>
        </authorList>
    </citation>
    <scope>NUCLEOTIDE SEQUENCE [LARGE SCALE GENOMIC DNA]</scope>
    <source>
        <strain evidence="2">KCTC 3913</strain>
    </source>
</reference>
<evidence type="ECO:0000313" key="2">
    <source>
        <dbReference type="Proteomes" id="UP001597506"/>
    </source>
</evidence>
<comment type="caution">
    <text evidence="1">The sequence shown here is derived from an EMBL/GenBank/DDBJ whole genome shotgun (WGS) entry which is preliminary data.</text>
</comment>
<dbReference type="EMBL" id="JBHUMF010000031">
    <property type="protein sequence ID" value="MFD2682066.1"/>
    <property type="molecule type" value="Genomic_DNA"/>
</dbReference>
<proteinExistence type="predicted"/>
<evidence type="ECO:0000313" key="1">
    <source>
        <dbReference type="EMBL" id="MFD2682066.1"/>
    </source>
</evidence>
<organism evidence="1 2">
    <name type="scientific">Bacillus seohaeanensis</name>
    <dbReference type="NCBI Taxonomy" id="284580"/>
    <lineage>
        <taxon>Bacteria</taxon>
        <taxon>Bacillati</taxon>
        <taxon>Bacillota</taxon>
        <taxon>Bacilli</taxon>
        <taxon>Bacillales</taxon>
        <taxon>Bacillaceae</taxon>
        <taxon>Bacillus</taxon>
    </lineage>
</organism>
<accession>A0ABW5RVF5</accession>
<name>A0ABW5RVF5_9BACI</name>
<keyword evidence="2" id="KW-1185">Reference proteome</keyword>
<sequence>MRDKKIKKEWKWRFSWYVIVAKGKEKQKSLLLNGSVGYVTALDE</sequence>
<dbReference type="Proteomes" id="UP001597506">
    <property type="component" value="Unassembled WGS sequence"/>
</dbReference>
<dbReference type="RefSeq" id="WP_377936779.1">
    <property type="nucleotide sequence ID" value="NZ_JBHUMF010000031.1"/>
</dbReference>
<gene>
    <name evidence="1" type="ORF">ACFSUL_15100</name>
</gene>